<name>A0A379CEU9_9FIRM</name>
<dbReference type="EMBL" id="UGTB01000004">
    <property type="protein sequence ID" value="SUB60177.1"/>
    <property type="molecule type" value="Genomic_DNA"/>
</dbReference>
<organism evidence="1 2">
    <name type="scientific">Peptostreptococcus anaerobius</name>
    <dbReference type="NCBI Taxonomy" id="1261"/>
    <lineage>
        <taxon>Bacteria</taxon>
        <taxon>Bacillati</taxon>
        <taxon>Bacillota</taxon>
        <taxon>Clostridia</taxon>
        <taxon>Peptostreptococcales</taxon>
        <taxon>Peptostreptococcaceae</taxon>
        <taxon>Peptostreptococcus</taxon>
    </lineage>
</organism>
<dbReference type="AlphaFoldDB" id="A0A379CEU9"/>
<proteinExistence type="predicted"/>
<protein>
    <submittedName>
        <fullName evidence="1">Uncharacterized protein</fullName>
    </submittedName>
</protein>
<evidence type="ECO:0000313" key="2">
    <source>
        <dbReference type="Proteomes" id="UP000255101"/>
    </source>
</evidence>
<reference evidence="1 2" key="1">
    <citation type="submission" date="2018-06" db="EMBL/GenBank/DDBJ databases">
        <authorList>
            <consortium name="Pathogen Informatics"/>
            <person name="Doyle S."/>
        </authorList>
    </citation>
    <scope>NUCLEOTIDE SEQUENCE [LARGE SCALE GENOMIC DNA]</scope>
    <source>
        <strain evidence="1 2">NCTC11460</strain>
    </source>
</reference>
<gene>
    <name evidence="1" type="ORF">NCTC11460_00055</name>
</gene>
<dbReference type="RefSeq" id="WP_019595621.1">
    <property type="nucleotide sequence ID" value="NZ_FOVA01000007.1"/>
</dbReference>
<sequence>MENIKMNIHEALAKKKLLDKRIKKEINNSTFCSIRKKGKDVVFEGEKYSDFNSNAKANLQRINDLISLKNRISKEIILSNAITEVTIDGNTMTVAEAIDLKNQMPIYKLFLDCLKSDFANASGNLLDENSDIKDKVAEMSKVLIGSEKNNTKDSEKLIKAFEEDNFYELVDPINIKEEIRKLEDFINGFEANVDFALSTSNAITSIEVIG</sequence>
<evidence type="ECO:0000313" key="1">
    <source>
        <dbReference type="EMBL" id="SUB60177.1"/>
    </source>
</evidence>
<dbReference type="Proteomes" id="UP000255101">
    <property type="component" value="Unassembled WGS sequence"/>
</dbReference>
<accession>A0A379CEU9</accession>